<evidence type="ECO:0000256" key="6">
    <source>
        <dbReference type="ARBA" id="ARBA00022777"/>
    </source>
</evidence>
<protein>
    <recommendedName>
        <fullName evidence="2">histidine kinase</fullName>
        <ecNumber evidence="2">2.7.13.3</ecNumber>
    </recommendedName>
</protein>
<evidence type="ECO:0000256" key="3">
    <source>
        <dbReference type="ARBA" id="ARBA00022553"/>
    </source>
</evidence>
<keyword evidence="7" id="KW-0067">ATP-binding</keyword>
<evidence type="ECO:0000256" key="2">
    <source>
        <dbReference type="ARBA" id="ARBA00012438"/>
    </source>
</evidence>
<keyword evidence="10" id="KW-1185">Reference proteome</keyword>
<gene>
    <name evidence="9" type="ORF">C5F48_22940</name>
</gene>
<sequence length="175" mass="18813">MTKRRAVADTDRFSESFLGRIRALVRSHDLLLQGNLRGTDLACVISEEVNEGAVRSGNAIISGPNIHLDARTAGKLALVLHELASNARRYGALSAPDGMLRIDWSVAEDTAELALRWSESCGQSVSAPADTGYGISLIRSVVASMEGNTSFDFGPDGLHCTITLPRPKDEWSDST</sequence>
<evidence type="ECO:0000256" key="1">
    <source>
        <dbReference type="ARBA" id="ARBA00000085"/>
    </source>
</evidence>
<accession>A0A2T4JNF0</accession>
<dbReference type="InterPro" id="IPR036890">
    <property type="entry name" value="HATPase_C_sf"/>
</dbReference>
<comment type="catalytic activity">
    <reaction evidence="1">
        <text>ATP + protein L-histidine = ADP + protein N-phospho-L-histidine.</text>
        <dbReference type="EC" id="2.7.13.3"/>
    </reaction>
</comment>
<proteinExistence type="predicted"/>
<dbReference type="GO" id="GO:0005524">
    <property type="term" value="F:ATP binding"/>
    <property type="evidence" value="ECO:0007669"/>
    <property type="project" value="UniProtKB-KW"/>
</dbReference>
<dbReference type="EMBL" id="PZKG01000264">
    <property type="protein sequence ID" value="PTE19434.1"/>
    <property type="molecule type" value="Genomic_DNA"/>
</dbReference>
<dbReference type="GO" id="GO:0004673">
    <property type="term" value="F:protein histidine kinase activity"/>
    <property type="evidence" value="ECO:0007669"/>
    <property type="project" value="UniProtKB-EC"/>
</dbReference>
<dbReference type="Pfam" id="PF07536">
    <property type="entry name" value="HWE_HK"/>
    <property type="match status" value="1"/>
</dbReference>
<keyword evidence="6" id="KW-0418">Kinase</keyword>
<dbReference type="PANTHER" id="PTHR41523">
    <property type="entry name" value="TWO-COMPONENT SYSTEM SENSOR PROTEIN"/>
    <property type="match status" value="1"/>
</dbReference>
<organism evidence="9 10">
    <name type="scientific">Cereibacter changlensis JA139</name>
    <dbReference type="NCBI Taxonomy" id="1188249"/>
    <lineage>
        <taxon>Bacteria</taxon>
        <taxon>Pseudomonadati</taxon>
        <taxon>Pseudomonadota</taxon>
        <taxon>Alphaproteobacteria</taxon>
        <taxon>Rhodobacterales</taxon>
        <taxon>Paracoccaceae</taxon>
        <taxon>Cereibacter</taxon>
    </lineage>
</organism>
<dbReference type="RefSeq" id="WP_107666022.1">
    <property type="nucleotide sequence ID" value="NZ_PZKG01000264.1"/>
</dbReference>
<keyword evidence="4" id="KW-0808">Transferase</keyword>
<dbReference type="AlphaFoldDB" id="A0A2T4JNF0"/>
<evidence type="ECO:0000313" key="9">
    <source>
        <dbReference type="EMBL" id="PTE19434.1"/>
    </source>
</evidence>
<dbReference type="Proteomes" id="UP000241010">
    <property type="component" value="Unassembled WGS sequence"/>
</dbReference>
<evidence type="ECO:0000256" key="7">
    <source>
        <dbReference type="ARBA" id="ARBA00022840"/>
    </source>
</evidence>
<keyword evidence="5" id="KW-0547">Nucleotide-binding</keyword>
<evidence type="ECO:0000256" key="4">
    <source>
        <dbReference type="ARBA" id="ARBA00022679"/>
    </source>
</evidence>
<feature type="domain" description="Signal transduction histidine kinase HWE region" evidence="8">
    <location>
        <begin position="5"/>
        <end position="64"/>
    </location>
</feature>
<dbReference type="SUPFAM" id="SSF55874">
    <property type="entry name" value="ATPase domain of HSP90 chaperone/DNA topoisomerase II/histidine kinase"/>
    <property type="match status" value="1"/>
</dbReference>
<dbReference type="Gene3D" id="3.30.565.10">
    <property type="entry name" value="Histidine kinase-like ATPase, C-terminal domain"/>
    <property type="match status" value="1"/>
</dbReference>
<evidence type="ECO:0000259" key="8">
    <source>
        <dbReference type="Pfam" id="PF07536"/>
    </source>
</evidence>
<dbReference type="OrthoDB" id="9816309at2"/>
<dbReference type="InterPro" id="IPR011102">
    <property type="entry name" value="Sig_transdc_His_kinase_HWE"/>
</dbReference>
<evidence type="ECO:0000313" key="10">
    <source>
        <dbReference type="Proteomes" id="UP000241010"/>
    </source>
</evidence>
<dbReference type="PANTHER" id="PTHR41523:SF8">
    <property type="entry name" value="ETHYLENE RESPONSE SENSOR PROTEIN"/>
    <property type="match status" value="1"/>
</dbReference>
<keyword evidence="3" id="KW-0597">Phosphoprotein</keyword>
<reference evidence="9 10" key="1">
    <citation type="submission" date="2018-03" db="EMBL/GenBank/DDBJ databases">
        <title>Cereibacter changlensis.</title>
        <authorList>
            <person name="Meyer T.E."/>
            <person name="Miller S."/>
            <person name="Lodha T."/>
            <person name="Gandham S."/>
            <person name="Chintalapati S."/>
            <person name="Chintalapati V.R."/>
        </authorList>
    </citation>
    <scope>NUCLEOTIDE SEQUENCE [LARGE SCALE GENOMIC DNA]</scope>
    <source>
        <strain evidence="9 10">JA139</strain>
    </source>
</reference>
<name>A0A2T4JNF0_9RHOB</name>
<evidence type="ECO:0000256" key="5">
    <source>
        <dbReference type="ARBA" id="ARBA00022741"/>
    </source>
</evidence>
<comment type="caution">
    <text evidence="9">The sequence shown here is derived from an EMBL/GenBank/DDBJ whole genome shotgun (WGS) entry which is preliminary data.</text>
</comment>
<dbReference type="EC" id="2.7.13.3" evidence="2"/>